<evidence type="ECO:0000259" key="2">
    <source>
        <dbReference type="PROSITE" id="PS50010"/>
    </source>
</evidence>
<dbReference type="Proteomes" id="UP000218811">
    <property type="component" value="Unassembled WGS sequence"/>
</dbReference>
<feature type="compositionally biased region" description="Low complexity" evidence="1">
    <location>
        <begin position="740"/>
        <end position="754"/>
    </location>
</feature>
<dbReference type="STRING" id="742152.A0A2H3J0E5"/>
<dbReference type="SMART" id="SM00325">
    <property type="entry name" value="RhoGEF"/>
    <property type="match status" value="1"/>
</dbReference>
<dbReference type="PANTHER" id="PTHR22834:SF20">
    <property type="entry name" value="SH3 DOMAIN-CONTAINING PROTEIN"/>
    <property type="match status" value="1"/>
</dbReference>
<dbReference type="InterPro" id="IPR035899">
    <property type="entry name" value="DBL_dom_sf"/>
</dbReference>
<feature type="region of interest" description="Disordered" evidence="1">
    <location>
        <begin position="828"/>
        <end position="952"/>
    </location>
</feature>
<feature type="region of interest" description="Disordered" evidence="1">
    <location>
        <begin position="417"/>
        <end position="442"/>
    </location>
</feature>
<accession>A0A2H3J0E5</accession>
<evidence type="ECO:0000313" key="3">
    <source>
        <dbReference type="EMBL" id="PCH35656.1"/>
    </source>
</evidence>
<dbReference type="AlphaFoldDB" id="A0A2H3J0E5"/>
<dbReference type="GO" id="GO:0005737">
    <property type="term" value="C:cytoplasm"/>
    <property type="evidence" value="ECO:0007669"/>
    <property type="project" value="TreeGrafter"/>
</dbReference>
<reference evidence="3 4" key="1">
    <citation type="journal article" date="2012" name="Science">
        <title>The Paleozoic origin of enzymatic lignin decomposition reconstructed from 31 fungal genomes.</title>
        <authorList>
            <person name="Floudas D."/>
            <person name="Binder M."/>
            <person name="Riley R."/>
            <person name="Barry K."/>
            <person name="Blanchette R.A."/>
            <person name="Henrissat B."/>
            <person name="Martinez A.T."/>
            <person name="Otillar R."/>
            <person name="Spatafora J.W."/>
            <person name="Yadav J.S."/>
            <person name="Aerts A."/>
            <person name="Benoit I."/>
            <person name="Boyd A."/>
            <person name="Carlson A."/>
            <person name="Copeland A."/>
            <person name="Coutinho P.M."/>
            <person name="de Vries R.P."/>
            <person name="Ferreira P."/>
            <person name="Findley K."/>
            <person name="Foster B."/>
            <person name="Gaskell J."/>
            <person name="Glotzer D."/>
            <person name="Gorecki P."/>
            <person name="Heitman J."/>
            <person name="Hesse C."/>
            <person name="Hori C."/>
            <person name="Igarashi K."/>
            <person name="Jurgens J.A."/>
            <person name="Kallen N."/>
            <person name="Kersten P."/>
            <person name="Kohler A."/>
            <person name="Kuees U."/>
            <person name="Kumar T.K.A."/>
            <person name="Kuo A."/>
            <person name="LaButti K."/>
            <person name="Larrondo L.F."/>
            <person name="Lindquist E."/>
            <person name="Ling A."/>
            <person name="Lombard V."/>
            <person name="Lucas S."/>
            <person name="Lundell T."/>
            <person name="Martin R."/>
            <person name="McLaughlin D.J."/>
            <person name="Morgenstern I."/>
            <person name="Morin E."/>
            <person name="Murat C."/>
            <person name="Nagy L.G."/>
            <person name="Nolan M."/>
            <person name="Ohm R.A."/>
            <person name="Patyshakuliyeva A."/>
            <person name="Rokas A."/>
            <person name="Ruiz-Duenas F.J."/>
            <person name="Sabat G."/>
            <person name="Salamov A."/>
            <person name="Samejima M."/>
            <person name="Schmutz J."/>
            <person name="Slot J.C."/>
            <person name="St John F."/>
            <person name="Stenlid J."/>
            <person name="Sun H."/>
            <person name="Sun S."/>
            <person name="Syed K."/>
            <person name="Tsang A."/>
            <person name="Wiebenga A."/>
            <person name="Young D."/>
            <person name="Pisabarro A."/>
            <person name="Eastwood D.C."/>
            <person name="Martin F."/>
            <person name="Cullen D."/>
            <person name="Grigoriev I.V."/>
            <person name="Hibbett D.S."/>
        </authorList>
    </citation>
    <scope>NUCLEOTIDE SEQUENCE [LARGE SCALE GENOMIC DNA]</scope>
    <source>
        <strain evidence="3 4">MD-104</strain>
    </source>
</reference>
<feature type="region of interest" description="Disordered" evidence="1">
    <location>
        <begin position="219"/>
        <end position="254"/>
    </location>
</feature>
<dbReference type="InterPro" id="IPR027267">
    <property type="entry name" value="AH/BAR_dom_sf"/>
</dbReference>
<dbReference type="GO" id="GO:0032955">
    <property type="term" value="P:regulation of division septum assembly"/>
    <property type="evidence" value="ECO:0007669"/>
    <property type="project" value="TreeGrafter"/>
</dbReference>
<evidence type="ECO:0000313" key="4">
    <source>
        <dbReference type="Proteomes" id="UP000218811"/>
    </source>
</evidence>
<dbReference type="GO" id="GO:0031991">
    <property type="term" value="P:regulation of actomyosin contractile ring contraction"/>
    <property type="evidence" value="ECO:0007669"/>
    <property type="project" value="TreeGrafter"/>
</dbReference>
<dbReference type="Gene3D" id="1.20.1270.60">
    <property type="entry name" value="Arfaptin homology (AH) domain/BAR domain"/>
    <property type="match status" value="1"/>
</dbReference>
<feature type="domain" description="DH" evidence="2">
    <location>
        <begin position="181"/>
        <end position="407"/>
    </location>
</feature>
<feature type="compositionally biased region" description="Pro residues" evidence="1">
    <location>
        <begin position="54"/>
        <end position="69"/>
    </location>
</feature>
<proteinExistence type="predicted"/>
<evidence type="ECO:0000256" key="1">
    <source>
        <dbReference type="SAM" id="MobiDB-lite"/>
    </source>
</evidence>
<dbReference type="Gene3D" id="1.20.900.10">
    <property type="entry name" value="Dbl homology (DH) domain"/>
    <property type="match status" value="1"/>
</dbReference>
<feature type="compositionally biased region" description="Low complexity" evidence="1">
    <location>
        <begin position="157"/>
        <end position="176"/>
    </location>
</feature>
<feature type="region of interest" description="Disordered" evidence="1">
    <location>
        <begin position="1"/>
        <end position="81"/>
    </location>
</feature>
<dbReference type="SUPFAM" id="SSF48065">
    <property type="entry name" value="DBL homology domain (DH-domain)"/>
    <property type="match status" value="1"/>
</dbReference>
<dbReference type="EMBL" id="KB467854">
    <property type="protein sequence ID" value="PCH35656.1"/>
    <property type="molecule type" value="Genomic_DNA"/>
</dbReference>
<name>A0A2H3J0E5_WOLCO</name>
<feature type="compositionally biased region" description="Basic and acidic residues" evidence="1">
    <location>
        <begin position="857"/>
        <end position="889"/>
    </location>
</feature>
<gene>
    <name evidence="3" type="ORF">WOLCODRAFT_133926</name>
</gene>
<dbReference type="Pfam" id="PF00621">
    <property type="entry name" value="RhoGEF"/>
    <property type="match status" value="1"/>
</dbReference>
<feature type="region of interest" description="Disordered" evidence="1">
    <location>
        <begin position="113"/>
        <end position="136"/>
    </location>
</feature>
<dbReference type="InterPro" id="IPR000219">
    <property type="entry name" value="DH_dom"/>
</dbReference>
<dbReference type="CDD" id="cd00160">
    <property type="entry name" value="RhoGEF"/>
    <property type="match status" value="1"/>
</dbReference>
<feature type="region of interest" description="Disordered" evidence="1">
    <location>
        <begin position="152"/>
        <end position="180"/>
    </location>
</feature>
<dbReference type="SUPFAM" id="SSF103657">
    <property type="entry name" value="BAR/IMD domain-like"/>
    <property type="match status" value="1"/>
</dbReference>
<feature type="region of interest" description="Disordered" evidence="1">
    <location>
        <begin position="740"/>
        <end position="814"/>
    </location>
</feature>
<dbReference type="OMA" id="ETLRVWW"/>
<feature type="compositionally biased region" description="Low complexity" evidence="1">
    <location>
        <begin position="26"/>
        <end position="45"/>
    </location>
</feature>
<protein>
    <recommendedName>
        <fullName evidence="2">DH domain-containing protein</fullName>
    </recommendedName>
</protein>
<sequence length="1037" mass="112767">MSTASGQDSTFENQSYSKPRSRRVGLTSPPSSFRLSTSTTSTGTFESAFHSTPPSSPSPSSPPRPPRSPLRPTTASGRRSSVSLFKCELSDFASESDMSLSHSRSFGSISGLLNPQPSSLKSRVGRPQSPDGLPVASEPLIAALAINDSDHDREDAASYASGSGSGSAPSPLLQPSTGVSKRTHALQELLSTERAYASDLALIRDIHIPLALGQTVEIHPAPATPPASSGSSLRTQSSSDSSSGHASCPPGPAMSREDVRIIFNNVGELAAFADAFTEQIEEALGSVLEGGSGEDHVGALFLEKIPTLEPLYLAYITKHPAALEHLNNLPQTPELQEYLKQSRALASSLTHAWDLPSLLIKPVQRLLKYSLLLSAIIDETSDAHPDKANLRTAREKMEEVAHAVNEGQRRREVVKEVLNGASSNKPNGKRQNDPKAKPKKKGLNVGVAASVSLGRMKSISSKSIKIKNDAEASQEAEEVQRLGEEVKSCEAFIRTFAKRAIEWSRTVRALMEHLSSWSKSFGQVIGVAEADSEAFDAFLQVVTTDLFAICEEYDQQIEDHYLTELTKLVDSTLAPLRLLEAMKTLEPLHFGLLNLNQSKSRPPPQLVEASQSYVALRAQLASELPRYLALLHRGITLCVVQFATWQAKLFEHLRDRWLVLWDALKVEGEMNAGAAETLRVWWGRFADVEENVFGLNIVQPIPERRQENGRQKAAIRIKPVRLDDDWSETSSTVVVSSIITSIDDPPSSPSSLSLQTPASAKARSVRSMDVGNGRSRGLERRNSNESMRSKKSGKSVKSVKTVGHTPSHSLGATDIAYGYTGAPTLPPPCPKPMYSRTKSMPIPAPLPLKKANSQGRALDEVISKSRSKHPPEPQDHRAKPNQYDADRGRPSRKPSLKRRLTESLRAGSSSSYNRRSPSVTSAMSPSSSPSASSFMKNSPSSSRHRSRPPGTGAKVPALYVCRAIHPCEPPPGVSYRELPFFTLRVGDEYEVLQEAGHPSTHKDLPLYVDDGEDCLLLVRNPADDIGWALASFLIPKD</sequence>
<dbReference type="OrthoDB" id="10256089at2759"/>
<dbReference type="InterPro" id="IPR051492">
    <property type="entry name" value="Dynamin-Rho_GEF"/>
</dbReference>
<feature type="compositionally biased region" description="Polar residues" evidence="1">
    <location>
        <begin position="1"/>
        <end position="18"/>
    </location>
</feature>
<dbReference type="GO" id="GO:0005085">
    <property type="term" value="F:guanyl-nucleotide exchange factor activity"/>
    <property type="evidence" value="ECO:0007669"/>
    <property type="project" value="InterPro"/>
</dbReference>
<organism evidence="3 4">
    <name type="scientific">Wolfiporia cocos (strain MD-104)</name>
    <name type="common">Brown rot fungus</name>
    <dbReference type="NCBI Taxonomy" id="742152"/>
    <lineage>
        <taxon>Eukaryota</taxon>
        <taxon>Fungi</taxon>
        <taxon>Dikarya</taxon>
        <taxon>Basidiomycota</taxon>
        <taxon>Agaricomycotina</taxon>
        <taxon>Agaricomycetes</taxon>
        <taxon>Polyporales</taxon>
        <taxon>Phaeolaceae</taxon>
        <taxon>Wolfiporia</taxon>
    </lineage>
</organism>
<dbReference type="PANTHER" id="PTHR22834">
    <property type="entry name" value="NUCLEAR FUSION PROTEIN FUS2"/>
    <property type="match status" value="1"/>
</dbReference>
<dbReference type="PROSITE" id="PS50010">
    <property type="entry name" value="DH_2"/>
    <property type="match status" value="1"/>
</dbReference>
<keyword evidence="4" id="KW-1185">Reference proteome</keyword>
<feature type="compositionally biased region" description="Low complexity" evidence="1">
    <location>
        <begin position="905"/>
        <end position="941"/>
    </location>
</feature>
<feature type="compositionally biased region" description="Low complexity" evidence="1">
    <location>
        <begin position="226"/>
        <end position="247"/>
    </location>
</feature>